<dbReference type="InterPro" id="IPR048364">
    <property type="entry name" value="Hikeshi-like_C"/>
</dbReference>
<evidence type="ECO:0000259" key="2">
    <source>
        <dbReference type="Pfam" id="PF05603"/>
    </source>
</evidence>
<dbReference type="GO" id="GO:0061608">
    <property type="term" value="F:nuclear import signal receptor activity"/>
    <property type="evidence" value="ECO:0007669"/>
    <property type="project" value="TreeGrafter"/>
</dbReference>
<dbReference type="PANTHER" id="PTHR12925">
    <property type="entry name" value="HIKESHI FAMILY MEMBER"/>
    <property type="match status" value="1"/>
</dbReference>
<feature type="domain" description="Hikeshi-like C-terminal" evidence="3">
    <location>
        <begin position="119"/>
        <end position="168"/>
    </location>
</feature>
<accession>A0A146K6A0</accession>
<evidence type="ECO:0000259" key="3">
    <source>
        <dbReference type="Pfam" id="PF21057"/>
    </source>
</evidence>
<dbReference type="InterPro" id="IPR031318">
    <property type="entry name" value="OPI10"/>
</dbReference>
<protein>
    <submittedName>
        <fullName evidence="4">Uncharacterized protein</fullName>
    </submittedName>
</protein>
<feature type="non-terminal residue" evidence="4">
    <location>
        <position position="1"/>
    </location>
</feature>
<dbReference type="EMBL" id="GDID01005241">
    <property type="protein sequence ID" value="JAP91365.1"/>
    <property type="molecule type" value="Transcribed_RNA"/>
</dbReference>
<comment type="similarity">
    <text evidence="1">Belongs to the OPI10 family.</text>
</comment>
<evidence type="ECO:0000256" key="1">
    <source>
        <dbReference type="ARBA" id="ARBA00006623"/>
    </source>
</evidence>
<reference evidence="4" key="1">
    <citation type="submission" date="2015-07" db="EMBL/GenBank/DDBJ databases">
        <title>Adaptation to a free-living lifestyle via gene acquisitions in the diplomonad Trepomonas sp. PC1.</title>
        <authorList>
            <person name="Xu F."/>
            <person name="Jerlstrom-Hultqvist J."/>
            <person name="Kolisko M."/>
            <person name="Simpson A.G.B."/>
            <person name="Roger A.J."/>
            <person name="Svard S.G."/>
            <person name="Andersson J.O."/>
        </authorList>
    </citation>
    <scope>NUCLEOTIDE SEQUENCE</scope>
    <source>
        <strain evidence="4">PC1</strain>
    </source>
</reference>
<feature type="domain" description="Hikeshi-like N-terminal" evidence="2">
    <location>
        <begin position="4"/>
        <end position="70"/>
    </location>
</feature>
<dbReference type="PANTHER" id="PTHR12925:SF0">
    <property type="entry name" value="PROTEIN HIKESHI"/>
    <property type="match status" value="1"/>
</dbReference>
<sequence length="170" mass="19625">GLLIPGKPVQTEFEQVSETEMRIYIPQINELTSVTVFIIDAPEPPEDLAYSVYIQQSTNDPIYLGQITQKTFSISHTVSQYILEKGIDSAGYLEIIIEKMQDMVPDQITDQDKLALIGKLMTDDLYNFISSHDDVAYEGDHYVDYEAVEKWINQVDDRIKRNQKFWNKVQ</sequence>
<dbReference type="GO" id="GO:0005829">
    <property type="term" value="C:cytosol"/>
    <property type="evidence" value="ECO:0007669"/>
    <property type="project" value="TreeGrafter"/>
</dbReference>
<evidence type="ECO:0000313" key="4">
    <source>
        <dbReference type="EMBL" id="JAP91365.1"/>
    </source>
</evidence>
<gene>
    <name evidence="4" type="ORF">TPC1_17046</name>
</gene>
<dbReference type="Pfam" id="PF21057">
    <property type="entry name" value="Hikeshi-like_C"/>
    <property type="match status" value="1"/>
</dbReference>
<dbReference type="Pfam" id="PF05603">
    <property type="entry name" value="Hikeshi-like_N"/>
    <property type="match status" value="1"/>
</dbReference>
<organism evidence="4">
    <name type="scientific">Trepomonas sp. PC1</name>
    <dbReference type="NCBI Taxonomy" id="1076344"/>
    <lineage>
        <taxon>Eukaryota</taxon>
        <taxon>Metamonada</taxon>
        <taxon>Diplomonadida</taxon>
        <taxon>Hexamitidae</taxon>
        <taxon>Hexamitinae</taxon>
        <taxon>Trepomonas</taxon>
    </lineage>
</organism>
<dbReference type="GO" id="GO:0005634">
    <property type="term" value="C:nucleus"/>
    <property type="evidence" value="ECO:0007669"/>
    <property type="project" value="TreeGrafter"/>
</dbReference>
<name>A0A146K6A0_9EUKA</name>
<proteinExistence type="inferred from homology"/>
<dbReference type="AlphaFoldDB" id="A0A146K6A0"/>
<dbReference type="InterPro" id="IPR008493">
    <property type="entry name" value="Hikeshi-like_N"/>
</dbReference>
<dbReference type="GO" id="GO:0006606">
    <property type="term" value="P:protein import into nucleus"/>
    <property type="evidence" value="ECO:0007669"/>
    <property type="project" value="TreeGrafter"/>
</dbReference>